<proteinExistence type="predicted"/>
<dbReference type="Proteomes" id="UP000187429">
    <property type="component" value="Unassembled WGS sequence"/>
</dbReference>
<dbReference type="OrthoDB" id="5639902at2759"/>
<feature type="compositionally biased region" description="Polar residues" evidence="1">
    <location>
        <begin position="541"/>
        <end position="561"/>
    </location>
</feature>
<reference evidence="3" key="1">
    <citation type="submission" date="2017-01" db="EMBL/GenBank/DDBJ databases">
        <authorList>
            <person name="Wang Y."/>
            <person name="White M."/>
            <person name="Kvist S."/>
            <person name="Moncalvo J.-M."/>
        </authorList>
    </citation>
    <scope>NUCLEOTIDE SEQUENCE [LARGE SCALE GENOMIC DNA]</scope>
    <source>
        <strain evidence="3">ID-206-W2</strain>
    </source>
</reference>
<evidence type="ECO:0000313" key="3">
    <source>
        <dbReference type="Proteomes" id="UP000187429"/>
    </source>
</evidence>
<keyword evidence="3" id="KW-1185">Reference proteome</keyword>
<gene>
    <name evidence="2" type="ORF">AYI69_g2190</name>
</gene>
<feature type="region of interest" description="Disordered" evidence="1">
    <location>
        <begin position="456"/>
        <end position="481"/>
    </location>
</feature>
<evidence type="ECO:0000256" key="1">
    <source>
        <dbReference type="SAM" id="MobiDB-lite"/>
    </source>
</evidence>
<evidence type="ECO:0000313" key="2">
    <source>
        <dbReference type="EMBL" id="OMJ28335.1"/>
    </source>
</evidence>
<name>A0A1R1YNC6_9FUNG</name>
<accession>A0A1R1YNC6</accession>
<feature type="compositionally biased region" description="Polar residues" evidence="1">
    <location>
        <begin position="518"/>
        <end position="530"/>
    </location>
</feature>
<comment type="caution">
    <text evidence="2">The sequence shown here is derived from an EMBL/GenBank/DDBJ whole genome shotgun (WGS) entry which is preliminary data.</text>
</comment>
<dbReference type="AlphaFoldDB" id="A0A1R1YNC6"/>
<protein>
    <submittedName>
        <fullName evidence="2">Uncharacterized protein</fullName>
    </submittedName>
</protein>
<sequence>MANTKINQEARGSPTIPSLSDIFEELEFDFNQSKSHIISNSRKYSESFKEGIVSLANSTSTSNKSHNSSESPEKLSHTFFCENSTSSQLELEPPNIYLNRDFSHKVTSKINFANKVPLINKSCEPLTSRKSPNAVSIQNIKTSETEILTSNLELSNSQNQKAPQLSLTIPVSTDPTQDIQSPRTKTSLRAQTNLLKISSNKNLFKSPSISPAQSTQTNLNFLGFDCENTLIQPKRIAVNSNTIIIKSLTQKKSRHNIDLLKKNDRLNNWISESVNNLPPDSYDTSIHPKSSSFSSSNKYFCDFPANLNVLPKKKNSAYSNSLTIQKSLKCLKEQLSELDATSIKDPSLFSFRDIQVTPRFVKSSYSEPSNIDFSKSNSADFSEIESRHTSITDKKFLDYNQASLQQSSFRSLKSTRQRISQYDPLNDHISRDFLSASNSNYAHFGNKNMIPKFTSRSPSCSHHFAPHPNPISHEPRIPNSDISVADSRLSKKSSNLSIGSKNNLSKLLGSTACYNSPSRTTLHRSLSVSTDRPLFKPRSDIPSTTSSTNHNYKYNSSSPKF</sequence>
<feature type="region of interest" description="Disordered" evidence="1">
    <location>
        <begin position="518"/>
        <end position="561"/>
    </location>
</feature>
<organism evidence="2 3">
    <name type="scientific">Smittium culicis</name>
    <dbReference type="NCBI Taxonomy" id="133412"/>
    <lineage>
        <taxon>Eukaryota</taxon>
        <taxon>Fungi</taxon>
        <taxon>Fungi incertae sedis</taxon>
        <taxon>Zoopagomycota</taxon>
        <taxon>Kickxellomycotina</taxon>
        <taxon>Harpellomycetes</taxon>
        <taxon>Harpellales</taxon>
        <taxon>Legeriomycetaceae</taxon>
        <taxon>Smittium</taxon>
    </lineage>
</organism>
<dbReference type="EMBL" id="LSSM01000625">
    <property type="protein sequence ID" value="OMJ28335.1"/>
    <property type="molecule type" value="Genomic_DNA"/>
</dbReference>